<sequence length="299" mass="31172">MAEFLEGVLKVAVLVFVVTCMAAAGLGLSAQALVAPFRRPRLVLAAVVANFVVAPALAYGLTELVKLDRPHAIGLLLLAGAAGAPFLPKLAELAKGDLAFSIGLVLLLTAGSAVFMPFVLPRLMPELSAEPWPLLQPLLFTMLLPLAAGMVVKNQFEHRSARLRLVLTRVSNISMVLTVVLLVGLNSRAILGTFGSGAVAVAMVFVALATAAGFALGGPTADTRSVLALGTGQRNVAAALLVATQNFPDEPGVVVMLLVSTLAGLVVLLPAGRWFARRASEVIEPRSVPIPVSLEERQP</sequence>
<evidence type="ECO:0000256" key="2">
    <source>
        <dbReference type="ARBA" id="ARBA00022692"/>
    </source>
</evidence>
<evidence type="ECO:0000313" key="6">
    <source>
        <dbReference type="EMBL" id="MBP3956994.1"/>
    </source>
</evidence>
<evidence type="ECO:0000313" key="7">
    <source>
        <dbReference type="Proteomes" id="UP000676565"/>
    </source>
</evidence>
<dbReference type="Pfam" id="PF01758">
    <property type="entry name" value="SBF"/>
    <property type="match status" value="1"/>
</dbReference>
<feature type="transmembrane region" description="Helical" evidence="5">
    <location>
        <begin position="189"/>
        <end position="214"/>
    </location>
</feature>
<dbReference type="PANTHER" id="PTHR10361:SF28">
    <property type="entry name" value="P3 PROTEIN-RELATED"/>
    <property type="match status" value="1"/>
</dbReference>
<gene>
    <name evidence="6" type="ORF">J8F10_17125</name>
</gene>
<feature type="transmembrane region" description="Helical" evidence="5">
    <location>
        <begin position="12"/>
        <end position="35"/>
    </location>
</feature>
<keyword evidence="7" id="KW-1185">Reference proteome</keyword>
<feature type="transmembrane region" description="Helical" evidence="5">
    <location>
        <begin position="42"/>
        <end position="61"/>
    </location>
</feature>
<reference evidence="6 7" key="1">
    <citation type="submission" date="2021-04" db="EMBL/GenBank/DDBJ databases">
        <authorList>
            <person name="Ivanova A."/>
        </authorList>
    </citation>
    <scope>NUCLEOTIDE SEQUENCE [LARGE SCALE GENOMIC DNA]</scope>
    <source>
        <strain evidence="6 7">G18</strain>
    </source>
</reference>
<dbReference type="PANTHER" id="PTHR10361">
    <property type="entry name" value="SODIUM-BILE ACID COTRANSPORTER"/>
    <property type="match status" value="1"/>
</dbReference>
<feature type="transmembrane region" description="Helical" evidence="5">
    <location>
        <begin position="253"/>
        <end position="276"/>
    </location>
</feature>
<feature type="transmembrane region" description="Helical" evidence="5">
    <location>
        <begin position="164"/>
        <end position="183"/>
    </location>
</feature>
<dbReference type="RefSeq" id="WP_210655636.1">
    <property type="nucleotide sequence ID" value="NZ_JAGKQQ010000001.1"/>
</dbReference>
<evidence type="ECO:0000256" key="3">
    <source>
        <dbReference type="ARBA" id="ARBA00022989"/>
    </source>
</evidence>
<evidence type="ECO:0000256" key="1">
    <source>
        <dbReference type="ARBA" id="ARBA00004141"/>
    </source>
</evidence>
<keyword evidence="2 5" id="KW-0812">Transmembrane</keyword>
<feature type="transmembrane region" description="Helical" evidence="5">
    <location>
        <begin position="73"/>
        <end position="91"/>
    </location>
</feature>
<dbReference type="Gene3D" id="1.20.1530.20">
    <property type="match status" value="1"/>
</dbReference>
<organism evidence="6 7">
    <name type="scientific">Gemmata palustris</name>
    <dbReference type="NCBI Taxonomy" id="2822762"/>
    <lineage>
        <taxon>Bacteria</taxon>
        <taxon>Pseudomonadati</taxon>
        <taxon>Planctomycetota</taxon>
        <taxon>Planctomycetia</taxon>
        <taxon>Gemmatales</taxon>
        <taxon>Gemmataceae</taxon>
        <taxon>Gemmata</taxon>
    </lineage>
</organism>
<accession>A0ABS5BTD6</accession>
<dbReference type="InterPro" id="IPR038770">
    <property type="entry name" value="Na+/solute_symporter_sf"/>
</dbReference>
<dbReference type="Proteomes" id="UP000676565">
    <property type="component" value="Unassembled WGS sequence"/>
</dbReference>
<dbReference type="InterPro" id="IPR002657">
    <property type="entry name" value="BilAc:Na_symport/Acr3"/>
</dbReference>
<keyword evidence="4 5" id="KW-0472">Membrane</keyword>
<feature type="transmembrane region" description="Helical" evidence="5">
    <location>
        <begin position="98"/>
        <end position="120"/>
    </location>
</feature>
<name>A0ABS5BTD6_9BACT</name>
<comment type="subcellular location">
    <subcellularLocation>
        <location evidence="1">Membrane</location>
        <topology evidence="1">Multi-pass membrane protein</topology>
    </subcellularLocation>
</comment>
<evidence type="ECO:0000256" key="5">
    <source>
        <dbReference type="SAM" id="Phobius"/>
    </source>
</evidence>
<protein>
    <submittedName>
        <fullName evidence="6">Bile acid:sodium symporter</fullName>
    </submittedName>
</protein>
<dbReference type="EMBL" id="JAGKQQ010000001">
    <property type="protein sequence ID" value="MBP3956994.1"/>
    <property type="molecule type" value="Genomic_DNA"/>
</dbReference>
<proteinExistence type="predicted"/>
<feature type="transmembrane region" description="Helical" evidence="5">
    <location>
        <begin position="226"/>
        <end position="247"/>
    </location>
</feature>
<comment type="caution">
    <text evidence="6">The sequence shown here is derived from an EMBL/GenBank/DDBJ whole genome shotgun (WGS) entry which is preliminary data.</text>
</comment>
<feature type="transmembrane region" description="Helical" evidence="5">
    <location>
        <begin position="132"/>
        <end position="152"/>
    </location>
</feature>
<dbReference type="InterPro" id="IPR004710">
    <property type="entry name" value="Bilac:Na_transpt"/>
</dbReference>
<evidence type="ECO:0000256" key="4">
    <source>
        <dbReference type="ARBA" id="ARBA00023136"/>
    </source>
</evidence>
<keyword evidence="3 5" id="KW-1133">Transmembrane helix</keyword>